<keyword evidence="10" id="KW-1185">Reference proteome</keyword>
<dbReference type="EC" id="4.6.1.17" evidence="3 6"/>
<dbReference type="AlphaFoldDB" id="A0A1H1BEW1"/>
<dbReference type="OrthoDB" id="9794429at2"/>
<dbReference type="InterPro" id="IPR036522">
    <property type="entry name" value="MoaC_sf"/>
</dbReference>
<comment type="similarity">
    <text evidence="6">Belongs to the MoaC family.</text>
</comment>
<dbReference type="InterPro" id="IPR050105">
    <property type="entry name" value="MoCo_biosynth_MoaA/MoaC"/>
</dbReference>
<evidence type="ECO:0000256" key="7">
    <source>
        <dbReference type="SAM" id="MobiDB-lite"/>
    </source>
</evidence>
<comment type="function">
    <text evidence="6">Catalyzes the conversion of (8S)-3',8-cyclo-7,8-dihydroguanosine 5'-triphosphate to cyclic pyranopterin monophosphate (cPMP).</text>
</comment>
<protein>
    <recommendedName>
        <fullName evidence="3 6">Cyclic pyranopterin monophosphate synthase</fullName>
        <ecNumber evidence="3 6">4.6.1.17</ecNumber>
    </recommendedName>
    <alternativeName>
        <fullName evidence="6">Molybdenum cofactor biosynthesis protein C</fullName>
    </alternativeName>
</protein>
<feature type="region of interest" description="Disordered" evidence="7">
    <location>
        <begin position="151"/>
        <end position="196"/>
    </location>
</feature>
<keyword evidence="5 6" id="KW-0456">Lyase</keyword>
<feature type="compositionally biased region" description="Low complexity" evidence="7">
    <location>
        <begin position="183"/>
        <end position="196"/>
    </location>
</feature>
<dbReference type="InterPro" id="IPR023045">
    <property type="entry name" value="MoaC"/>
</dbReference>
<dbReference type="RefSeq" id="WP_093257916.1">
    <property type="nucleotide sequence ID" value="NZ_FNKK01000002.1"/>
</dbReference>
<dbReference type="HAMAP" id="MF_01224_B">
    <property type="entry name" value="MoaC_B"/>
    <property type="match status" value="1"/>
</dbReference>
<dbReference type="PANTHER" id="PTHR22960:SF29">
    <property type="entry name" value="CYCLIC PYRANOPTERIN MONOPHOSPHATE SYNTHASE"/>
    <property type="match status" value="1"/>
</dbReference>
<evidence type="ECO:0000256" key="4">
    <source>
        <dbReference type="ARBA" id="ARBA00023150"/>
    </source>
</evidence>
<accession>A0A1H1BEW1</accession>
<dbReference type="NCBIfam" id="TIGR00581">
    <property type="entry name" value="moaC"/>
    <property type="match status" value="1"/>
</dbReference>
<evidence type="ECO:0000256" key="5">
    <source>
        <dbReference type="ARBA" id="ARBA00023239"/>
    </source>
</evidence>
<feature type="binding site" evidence="6">
    <location>
        <begin position="75"/>
        <end position="77"/>
    </location>
    <ligand>
        <name>substrate</name>
    </ligand>
</feature>
<keyword evidence="4 6" id="KW-0501">Molybdenum cofactor biosynthesis</keyword>
<sequence>MSRLTHIDETGAARMVDVSAKDVGARTARARGRVLLSPETVALLRGEGVPKGDALGVARIAGIMGAKRTPDLIPLCHPIALHGVTVDLSVVDEGVDIVATAKTADRTGVEMEALTAVSVAALALFDMVKAADPAAVITDVRVEEKVGGKTGVWTHPGRGRVPAVTDAPDGGATGTGAGKDAGDANGAEAGTEAGAS</sequence>
<dbReference type="PANTHER" id="PTHR22960">
    <property type="entry name" value="MOLYBDOPTERIN COFACTOR SYNTHESIS PROTEIN A"/>
    <property type="match status" value="1"/>
</dbReference>
<comment type="catalytic activity">
    <reaction evidence="1 6">
        <text>(8S)-3',8-cyclo-7,8-dihydroguanosine 5'-triphosphate = cyclic pyranopterin phosphate + diphosphate</text>
        <dbReference type="Rhea" id="RHEA:49580"/>
        <dbReference type="ChEBI" id="CHEBI:33019"/>
        <dbReference type="ChEBI" id="CHEBI:59648"/>
        <dbReference type="ChEBI" id="CHEBI:131766"/>
        <dbReference type="EC" id="4.6.1.17"/>
    </reaction>
</comment>
<proteinExistence type="inferred from homology"/>
<dbReference type="Proteomes" id="UP000217103">
    <property type="component" value="Unassembled WGS sequence"/>
</dbReference>
<dbReference type="GO" id="GO:0061799">
    <property type="term" value="F:cyclic pyranopterin monophosphate synthase activity"/>
    <property type="evidence" value="ECO:0007669"/>
    <property type="project" value="UniProtKB-UniRule"/>
</dbReference>
<evidence type="ECO:0000256" key="3">
    <source>
        <dbReference type="ARBA" id="ARBA00012575"/>
    </source>
</evidence>
<dbReference type="UniPathway" id="UPA00344"/>
<comment type="subunit">
    <text evidence="6">Homohexamer; trimer of dimers.</text>
</comment>
<dbReference type="InterPro" id="IPR002820">
    <property type="entry name" value="Mopterin_CF_biosynth-C_dom"/>
</dbReference>
<feature type="domain" description="Molybdopterin cofactor biosynthesis C (MoaC)" evidence="8">
    <location>
        <begin position="15"/>
        <end position="148"/>
    </location>
</feature>
<dbReference type="GO" id="GO:0006777">
    <property type="term" value="P:Mo-molybdopterin cofactor biosynthetic process"/>
    <property type="evidence" value="ECO:0007669"/>
    <property type="project" value="UniProtKB-UniRule"/>
</dbReference>
<name>A0A1H1BEW1_9ACTN</name>
<dbReference type="Pfam" id="PF01967">
    <property type="entry name" value="MoaC"/>
    <property type="match status" value="1"/>
</dbReference>
<dbReference type="CDD" id="cd01420">
    <property type="entry name" value="MoaC_PE"/>
    <property type="match status" value="1"/>
</dbReference>
<evidence type="ECO:0000256" key="2">
    <source>
        <dbReference type="ARBA" id="ARBA00005046"/>
    </source>
</evidence>
<organism evidence="9 10">
    <name type="scientific">Thermostaphylospora chromogena</name>
    <dbReference type="NCBI Taxonomy" id="35622"/>
    <lineage>
        <taxon>Bacteria</taxon>
        <taxon>Bacillati</taxon>
        <taxon>Actinomycetota</taxon>
        <taxon>Actinomycetes</taxon>
        <taxon>Streptosporangiales</taxon>
        <taxon>Thermomonosporaceae</taxon>
        <taxon>Thermostaphylospora</taxon>
    </lineage>
</organism>
<dbReference type="NCBIfam" id="NF006870">
    <property type="entry name" value="PRK09364.1"/>
    <property type="match status" value="1"/>
</dbReference>
<reference evidence="9 10" key="1">
    <citation type="submission" date="2016-10" db="EMBL/GenBank/DDBJ databases">
        <authorList>
            <person name="de Groot N.N."/>
        </authorList>
    </citation>
    <scope>NUCLEOTIDE SEQUENCE [LARGE SCALE GENOMIC DNA]</scope>
    <source>
        <strain evidence="9 10">DSM 43794</strain>
    </source>
</reference>
<evidence type="ECO:0000313" key="10">
    <source>
        <dbReference type="Proteomes" id="UP000217103"/>
    </source>
</evidence>
<feature type="binding site" evidence="6">
    <location>
        <begin position="111"/>
        <end position="112"/>
    </location>
    <ligand>
        <name>substrate</name>
    </ligand>
</feature>
<evidence type="ECO:0000256" key="6">
    <source>
        <dbReference type="HAMAP-Rule" id="MF_01224"/>
    </source>
</evidence>
<dbReference type="InterPro" id="IPR047594">
    <property type="entry name" value="MoaC_bact/euk"/>
</dbReference>
<feature type="active site" evidence="6">
    <location>
        <position position="126"/>
    </location>
</feature>
<dbReference type="SUPFAM" id="SSF55040">
    <property type="entry name" value="Molybdenum cofactor biosynthesis protein C, MoaC"/>
    <property type="match status" value="1"/>
</dbReference>
<comment type="pathway">
    <text evidence="2 6">Cofactor biosynthesis; molybdopterin biosynthesis.</text>
</comment>
<gene>
    <name evidence="6" type="primary">moaC</name>
    <name evidence="9" type="ORF">SAMN04489764_0914</name>
</gene>
<evidence type="ECO:0000259" key="8">
    <source>
        <dbReference type="Pfam" id="PF01967"/>
    </source>
</evidence>
<evidence type="ECO:0000256" key="1">
    <source>
        <dbReference type="ARBA" id="ARBA00001637"/>
    </source>
</evidence>
<evidence type="ECO:0000313" key="9">
    <source>
        <dbReference type="EMBL" id="SDQ49926.1"/>
    </source>
</evidence>
<dbReference type="STRING" id="35622.SAMN04489764_0914"/>
<dbReference type="EMBL" id="FNKK01000002">
    <property type="protein sequence ID" value="SDQ49926.1"/>
    <property type="molecule type" value="Genomic_DNA"/>
</dbReference>
<dbReference type="Gene3D" id="3.30.70.640">
    <property type="entry name" value="Molybdopterin cofactor biosynthesis C (MoaC) domain"/>
    <property type="match status" value="1"/>
</dbReference>